<dbReference type="PANTHER" id="PTHR43416:SF5">
    <property type="entry name" value="DIHYDROLIPOYLLYSINE-RESIDUE SUCCINYLTRANSFERASE COMPONENT OF 2-OXOGLUTARATE DEHYDROGENASE COMPLEX, MITOCHONDRIAL"/>
    <property type="match status" value="1"/>
</dbReference>
<evidence type="ECO:0000256" key="11">
    <source>
        <dbReference type="RuleBase" id="RU361138"/>
    </source>
</evidence>
<evidence type="ECO:0000259" key="13">
    <source>
        <dbReference type="PROSITE" id="PS50968"/>
    </source>
</evidence>
<dbReference type="NCBIfam" id="TIGR01347">
    <property type="entry name" value="sucB"/>
    <property type="match status" value="1"/>
</dbReference>
<dbReference type="EMBL" id="JAAQYP010000005">
    <property type="protein sequence ID" value="NNA94490.1"/>
    <property type="molecule type" value="Genomic_DNA"/>
</dbReference>
<dbReference type="RefSeq" id="WP_169897534.1">
    <property type="nucleotide sequence ID" value="NZ_JAAQYP010000005.1"/>
</dbReference>
<evidence type="ECO:0000256" key="8">
    <source>
        <dbReference type="ARBA" id="ARBA00022823"/>
    </source>
</evidence>
<dbReference type="EC" id="2.3.1.61" evidence="4 11"/>
<dbReference type="GO" id="GO:0005829">
    <property type="term" value="C:cytosol"/>
    <property type="evidence" value="ECO:0007669"/>
    <property type="project" value="TreeGrafter"/>
</dbReference>
<comment type="function">
    <text evidence="1 11">E2 component of the 2-oxoglutarate dehydrogenase (OGDH) complex which catalyzes the second step in the conversion of 2-oxoglutarate to succinyl-CoA and CO(2).</text>
</comment>
<dbReference type="GO" id="GO:0033512">
    <property type="term" value="P:L-lysine catabolic process to acetyl-CoA via saccharopine"/>
    <property type="evidence" value="ECO:0007669"/>
    <property type="project" value="UniProtKB-UniRule"/>
</dbReference>
<evidence type="ECO:0000313" key="15">
    <source>
        <dbReference type="EMBL" id="NNA94490.1"/>
    </source>
</evidence>
<evidence type="ECO:0000256" key="9">
    <source>
        <dbReference type="ARBA" id="ARBA00023315"/>
    </source>
</evidence>
<keyword evidence="6 11" id="KW-0816">Tricarboxylic acid cycle</keyword>
<dbReference type="InterPro" id="IPR000089">
    <property type="entry name" value="Biotin_lipoyl"/>
</dbReference>
<dbReference type="PROSITE" id="PS00189">
    <property type="entry name" value="LIPOYL"/>
    <property type="match status" value="1"/>
</dbReference>
<dbReference type="SUPFAM" id="SSF52777">
    <property type="entry name" value="CoA-dependent acyltransferases"/>
    <property type="match status" value="1"/>
</dbReference>
<evidence type="ECO:0000256" key="5">
    <source>
        <dbReference type="ARBA" id="ARBA00019511"/>
    </source>
</evidence>
<gene>
    <name evidence="15" type="primary">odhB</name>
    <name evidence="15" type="ORF">HBO33_04865</name>
</gene>
<dbReference type="InterPro" id="IPR001078">
    <property type="entry name" value="2-oxoacid_DH_actylTfrase"/>
</dbReference>
<dbReference type="PROSITE" id="PS51826">
    <property type="entry name" value="PSBD"/>
    <property type="match status" value="1"/>
</dbReference>
<dbReference type="GO" id="GO:0045252">
    <property type="term" value="C:oxoglutarate dehydrogenase complex"/>
    <property type="evidence" value="ECO:0007669"/>
    <property type="project" value="UniProtKB-UniRule"/>
</dbReference>
<sequence length="406" mass="42590">MAIEIKTPTFPESVADGTVATWHKKPGEAVKRDDLIVDIETDKVVLEVLATADGVVGEIIKNEGDTVLSDEVLGTIVEGGAAAPAPAPAAPAASAPVATPAADAQDPIAAPAARQLAEENGINLASIKGTGKDGRVTKEDVVAAIEAKKNAPAAAPAKAAAPAAAAPVFAAGDRTEKRVPMTRVRATVAKRLVEAQSNMAMLTTFNEVDMTEVMALRSKYKDLFEKSHNGVRLGFMSFFVKAATEALKRFPAVNASIDGSDIVYHGYADIGVAVSSDRGLVVPVLRNAELMSLAEIEGGIAGFGKKARDGKLTIDEMTGGTFTITNGGTFGSMMSTPIVNPPQAAILGMHNIIQRPMAINGQVVIRPMMYLALSYDHRLIDGKEAVTFLVTIKNLLEDPARLLLDI</sequence>
<dbReference type="GO" id="GO:0004149">
    <property type="term" value="F:dihydrolipoyllysine-residue succinyltransferase activity"/>
    <property type="evidence" value="ECO:0007669"/>
    <property type="project" value="UniProtKB-UniRule"/>
</dbReference>
<comment type="caution">
    <text evidence="15">The sequence shown here is derived from an EMBL/GenBank/DDBJ whole genome shotgun (WGS) entry which is preliminary data.</text>
</comment>
<evidence type="ECO:0000256" key="1">
    <source>
        <dbReference type="ARBA" id="ARBA00004052"/>
    </source>
</evidence>
<feature type="region of interest" description="Disordered" evidence="12">
    <location>
        <begin position="83"/>
        <end position="102"/>
    </location>
</feature>
<keyword evidence="8 11" id="KW-0450">Lipoyl</keyword>
<evidence type="ECO:0000256" key="12">
    <source>
        <dbReference type="SAM" id="MobiDB-lite"/>
    </source>
</evidence>
<evidence type="ECO:0000256" key="3">
    <source>
        <dbReference type="ARBA" id="ARBA00007317"/>
    </source>
</evidence>
<dbReference type="Gene3D" id="3.30.559.10">
    <property type="entry name" value="Chloramphenicol acetyltransferase-like domain"/>
    <property type="match status" value="1"/>
</dbReference>
<feature type="domain" description="Peripheral subunit-binding (PSBD)" evidence="14">
    <location>
        <begin position="108"/>
        <end position="145"/>
    </location>
</feature>
<dbReference type="InterPro" id="IPR036625">
    <property type="entry name" value="E3-bd_dom_sf"/>
</dbReference>
<keyword evidence="9 11" id="KW-0012">Acyltransferase</keyword>
<dbReference type="AlphaFoldDB" id="A0A7Y1MLM9"/>
<dbReference type="NCBIfam" id="NF004309">
    <property type="entry name" value="PRK05704.1"/>
    <property type="match status" value="1"/>
</dbReference>
<dbReference type="InterPro" id="IPR023213">
    <property type="entry name" value="CAT-like_dom_sf"/>
</dbReference>
<dbReference type="Proteomes" id="UP000542111">
    <property type="component" value="Unassembled WGS sequence"/>
</dbReference>
<dbReference type="Gene3D" id="4.10.320.10">
    <property type="entry name" value="E3-binding domain"/>
    <property type="match status" value="1"/>
</dbReference>
<dbReference type="InterPro" id="IPR011053">
    <property type="entry name" value="Single_hybrid_motif"/>
</dbReference>
<dbReference type="SUPFAM" id="SSF47005">
    <property type="entry name" value="Peripheral subunit-binding domain of 2-oxo acid dehydrogenase complex"/>
    <property type="match status" value="1"/>
</dbReference>
<comment type="similarity">
    <text evidence="3 11">Belongs to the 2-oxoacid dehydrogenase family.</text>
</comment>
<organism evidence="15 16">
    <name type="scientific">Pseudomonas gessardii</name>
    <dbReference type="NCBI Taxonomy" id="78544"/>
    <lineage>
        <taxon>Bacteria</taxon>
        <taxon>Pseudomonadati</taxon>
        <taxon>Pseudomonadota</taxon>
        <taxon>Gammaproteobacteria</taxon>
        <taxon>Pseudomonadales</taxon>
        <taxon>Pseudomonadaceae</taxon>
        <taxon>Pseudomonas</taxon>
    </lineage>
</organism>
<evidence type="ECO:0000313" key="16">
    <source>
        <dbReference type="Proteomes" id="UP000542111"/>
    </source>
</evidence>
<dbReference type="Pfam" id="PF00198">
    <property type="entry name" value="2-oxoacid_dh"/>
    <property type="match status" value="1"/>
</dbReference>
<dbReference type="InterPro" id="IPR050537">
    <property type="entry name" value="2-oxoacid_dehydrogenase"/>
</dbReference>
<dbReference type="CDD" id="cd06849">
    <property type="entry name" value="lipoyl_domain"/>
    <property type="match status" value="1"/>
</dbReference>
<dbReference type="InterPro" id="IPR006255">
    <property type="entry name" value="SucB"/>
</dbReference>
<dbReference type="Gene3D" id="2.40.50.100">
    <property type="match status" value="1"/>
</dbReference>
<comment type="cofactor">
    <cofactor evidence="11">
        <name>(R)-lipoate</name>
        <dbReference type="ChEBI" id="CHEBI:83088"/>
    </cofactor>
    <text evidence="11">Binds 1 lipoyl cofactor covalently.</text>
</comment>
<evidence type="ECO:0000256" key="6">
    <source>
        <dbReference type="ARBA" id="ARBA00022532"/>
    </source>
</evidence>
<evidence type="ECO:0000256" key="10">
    <source>
        <dbReference type="ARBA" id="ARBA00052761"/>
    </source>
</evidence>
<comment type="pathway">
    <text evidence="2 11">Amino-acid degradation; L-lysine degradation via saccharopine pathway; glutaryl-CoA from L-lysine: step 6/6.</text>
</comment>
<protein>
    <recommendedName>
        <fullName evidence="5 11">Dihydrolipoyllysine-residue succinyltransferase component of 2-oxoglutarate dehydrogenase complex</fullName>
        <ecNumber evidence="4 11">2.3.1.61</ecNumber>
    </recommendedName>
    <alternativeName>
        <fullName evidence="11">2-oxoglutarate dehydrogenase complex component E2</fullName>
    </alternativeName>
</protein>
<dbReference type="Pfam" id="PF02817">
    <property type="entry name" value="E3_binding"/>
    <property type="match status" value="1"/>
</dbReference>
<name>A0A7Y1MLM9_9PSED</name>
<proteinExistence type="inferred from homology"/>
<dbReference type="UniPathway" id="UPA00868">
    <property type="reaction ID" value="UER00840"/>
</dbReference>
<feature type="domain" description="Lipoyl-binding" evidence="13">
    <location>
        <begin position="2"/>
        <end position="77"/>
    </location>
</feature>
<evidence type="ECO:0000256" key="7">
    <source>
        <dbReference type="ARBA" id="ARBA00022679"/>
    </source>
</evidence>
<evidence type="ECO:0000259" key="14">
    <source>
        <dbReference type="PROSITE" id="PS51826"/>
    </source>
</evidence>
<dbReference type="SUPFAM" id="SSF51230">
    <property type="entry name" value="Single hybrid motif"/>
    <property type="match status" value="1"/>
</dbReference>
<feature type="compositionally biased region" description="Low complexity" evidence="12">
    <location>
        <begin position="90"/>
        <end position="102"/>
    </location>
</feature>
<accession>A0A7Y1MLM9</accession>
<dbReference type="PROSITE" id="PS50968">
    <property type="entry name" value="BIOTINYL_LIPOYL"/>
    <property type="match status" value="1"/>
</dbReference>
<evidence type="ECO:0000256" key="2">
    <source>
        <dbReference type="ARBA" id="ARBA00005145"/>
    </source>
</evidence>
<dbReference type="PANTHER" id="PTHR43416">
    <property type="entry name" value="DIHYDROLIPOYLLYSINE-RESIDUE SUCCINYLTRANSFERASE COMPONENT OF 2-OXOGLUTARATE DEHYDROGENASE COMPLEX, MITOCHONDRIAL-RELATED"/>
    <property type="match status" value="1"/>
</dbReference>
<dbReference type="InterPro" id="IPR003016">
    <property type="entry name" value="2-oxoA_DH_lipoyl-BS"/>
</dbReference>
<reference evidence="15 16" key="1">
    <citation type="journal article" date="2020" name="Front. Microbiol.">
        <title>Genetic Organization of the aprX-lipA2 Operon Affects the Proteolytic Potential of Pseudomonas Species in Milk.</title>
        <authorList>
            <person name="Maier C."/>
            <person name="Huptas C."/>
            <person name="von Neubeck M."/>
            <person name="Scherer S."/>
            <person name="Wenning M."/>
            <person name="Lucking G."/>
        </authorList>
    </citation>
    <scope>NUCLEOTIDE SEQUENCE [LARGE SCALE GENOMIC DNA]</scope>
    <source>
        <strain evidence="15 16">G4779</strain>
    </source>
</reference>
<dbReference type="GO" id="GO:0006099">
    <property type="term" value="P:tricarboxylic acid cycle"/>
    <property type="evidence" value="ECO:0007669"/>
    <property type="project" value="UniProtKB-UniRule"/>
</dbReference>
<dbReference type="FunFam" id="3.30.559.10:FF:000007">
    <property type="entry name" value="Dihydrolipoamide acetyltransferase component of pyruvate dehydrogenase complex"/>
    <property type="match status" value="1"/>
</dbReference>
<dbReference type="InterPro" id="IPR004167">
    <property type="entry name" value="PSBD"/>
</dbReference>
<evidence type="ECO:0000256" key="4">
    <source>
        <dbReference type="ARBA" id="ARBA00012945"/>
    </source>
</evidence>
<dbReference type="Pfam" id="PF00364">
    <property type="entry name" value="Biotin_lipoyl"/>
    <property type="match status" value="1"/>
</dbReference>
<comment type="catalytic activity">
    <reaction evidence="10 11">
        <text>N(6)-[(R)-dihydrolipoyl]-L-lysyl-[protein] + succinyl-CoA = N(6)-[(R)-S(8)-succinyldihydrolipoyl]-L-lysyl-[protein] + CoA</text>
        <dbReference type="Rhea" id="RHEA:15213"/>
        <dbReference type="Rhea" id="RHEA-COMP:10475"/>
        <dbReference type="Rhea" id="RHEA-COMP:20092"/>
        <dbReference type="ChEBI" id="CHEBI:57287"/>
        <dbReference type="ChEBI" id="CHEBI:57292"/>
        <dbReference type="ChEBI" id="CHEBI:83100"/>
        <dbReference type="ChEBI" id="CHEBI:83120"/>
        <dbReference type="EC" id="2.3.1.61"/>
    </reaction>
</comment>
<keyword evidence="7 11" id="KW-0808">Transferase</keyword>